<dbReference type="EMBL" id="KV425551">
    <property type="protein sequence ID" value="KZT30469.1"/>
    <property type="molecule type" value="Genomic_DNA"/>
</dbReference>
<accession>A0A165W0B3</accession>
<gene>
    <name evidence="1" type="ORF">NEOLEDRAFT_1053928</name>
</gene>
<dbReference type="InParanoid" id="A0A165W0B3"/>
<evidence type="ECO:0000313" key="1">
    <source>
        <dbReference type="EMBL" id="KZT30469.1"/>
    </source>
</evidence>
<sequence length="409" mass="46910">MESAHPSDQPLSEGAIGRGYFLQIPPELRLVIYQSYLDDHRRVHNSRQPTNGHLRLLLTCHQVYDEAKEIFHRYVSLRNEREIEAFLSCVGDERAVRVTFADVANDGRVEQSRAAYRMPISGLHSALWKMKRLQHLRVFAYEATPFLNLYQVSRTRWTLQSEEAMYPGGCPAHLLSYELYVNPEAKVQLLERIPPHELKSLRLSGSCQLLREQQTPALRCLTINGVTGSYFDQRRFDDCFQGAMLESFVYGMGHRLGFEIRNHHLQSLVSGARPQHLRKLVLLGCSRLTSEVITGCLSQLNALEYLAMSLVTVDELRCNFVAALPPTVTTFKLTITNAWYSIPLIKEERLLCETIENSVLVRTPSLIVLRFHFRTLLMGENARAKRWQRIGDDTRVNLVLGPWESSETL</sequence>
<keyword evidence="2" id="KW-1185">Reference proteome</keyword>
<dbReference type="OrthoDB" id="2951834at2759"/>
<protein>
    <recommendedName>
        <fullName evidence="3">F-box domain-containing protein</fullName>
    </recommendedName>
</protein>
<name>A0A165W0B3_9AGAM</name>
<reference evidence="1 2" key="1">
    <citation type="journal article" date="2016" name="Mol. Biol. Evol.">
        <title>Comparative Genomics of Early-Diverging Mushroom-Forming Fungi Provides Insights into the Origins of Lignocellulose Decay Capabilities.</title>
        <authorList>
            <person name="Nagy L.G."/>
            <person name="Riley R."/>
            <person name="Tritt A."/>
            <person name="Adam C."/>
            <person name="Daum C."/>
            <person name="Floudas D."/>
            <person name="Sun H."/>
            <person name="Yadav J.S."/>
            <person name="Pangilinan J."/>
            <person name="Larsson K.H."/>
            <person name="Matsuura K."/>
            <person name="Barry K."/>
            <person name="Labutti K."/>
            <person name="Kuo R."/>
            <person name="Ohm R.A."/>
            <person name="Bhattacharya S.S."/>
            <person name="Shirouzu T."/>
            <person name="Yoshinaga Y."/>
            <person name="Martin F.M."/>
            <person name="Grigoriev I.V."/>
            <person name="Hibbett D.S."/>
        </authorList>
    </citation>
    <scope>NUCLEOTIDE SEQUENCE [LARGE SCALE GENOMIC DNA]</scope>
    <source>
        <strain evidence="1 2">HHB14362 ss-1</strain>
    </source>
</reference>
<evidence type="ECO:0008006" key="3">
    <source>
        <dbReference type="Google" id="ProtNLM"/>
    </source>
</evidence>
<proteinExistence type="predicted"/>
<organism evidence="1 2">
    <name type="scientific">Neolentinus lepideus HHB14362 ss-1</name>
    <dbReference type="NCBI Taxonomy" id="1314782"/>
    <lineage>
        <taxon>Eukaryota</taxon>
        <taxon>Fungi</taxon>
        <taxon>Dikarya</taxon>
        <taxon>Basidiomycota</taxon>
        <taxon>Agaricomycotina</taxon>
        <taxon>Agaricomycetes</taxon>
        <taxon>Gloeophyllales</taxon>
        <taxon>Gloeophyllaceae</taxon>
        <taxon>Neolentinus</taxon>
    </lineage>
</organism>
<dbReference type="AlphaFoldDB" id="A0A165W0B3"/>
<dbReference type="Proteomes" id="UP000076761">
    <property type="component" value="Unassembled WGS sequence"/>
</dbReference>
<evidence type="ECO:0000313" key="2">
    <source>
        <dbReference type="Proteomes" id="UP000076761"/>
    </source>
</evidence>